<evidence type="ECO:0000313" key="1">
    <source>
        <dbReference type="EMBL" id="KAG5587083.1"/>
    </source>
</evidence>
<reference evidence="1 2" key="1">
    <citation type="submission" date="2020-09" db="EMBL/GenBank/DDBJ databases">
        <title>De no assembly of potato wild relative species, Solanum commersonii.</title>
        <authorList>
            <person name="Cho K."/>
        </authorList>
    </citation>
    <scope>NUCLEOTIDE SEQUENCE [LARGE SCALE GENOMIC DNA]</scope>
    <source>
        <strain evidence="1">LZ3.2</strain>
        <tissue evidence="1">Leaf</tissue>
    </source>
</reference>
<protein>
    <submittedName>
        <fullName evidence="1">Uncharacterized protein</fullName>
    </submittedName>
</protein>
<dbReference type="InterPro" id="IPR029021">
    <property type="entry name" value="Prot-tyrosine_phosphatase-like"/>
</dbReference>
<dbReference type="OrthoDB" id="1725147at2759"/>
<evidence type="ECO:0000313" key="2">
    <source>
        <dbReference type="Proteomes" id="UP000824120"/>
    </source>
</evidence>
<gene>
    <name evidence="1" type="ORF">H5410_047517</name>
</gene>
<keyword evidence="2" id="KW-1185">Reference proteome</keyword>
<organism evidence="1 2">
    <name type="scientific">Solanum commersonii</name>
    <name type="common">Commerson's wild potato</name>
    <name type="synonym">Commerson's nightshade</name>
    <dbReference type="NCBI Taxonomy" id="4109"/>
    <lineage>
        <taxon>Eukaryota</taxon>
        <taxon>Viridiplantae</taxon>
        <taxon>Streptophyta</taxon>
        <taxon>Embryophyta</taxon>
        <taxon>Tracheophyta</taxon>
        <taxon>Spermatophyta</taxon>
        <taxon>Magnoliopsida</taxon>
        <taxon>eudicotyledons</taxon>
        <taxon>Gunneridae</taxon>
        <taxon>Pentapetalae</taxon>
        <taxon>asterids</taxon>
        <taxon>lamiids</taxon>
        <taxon>Solanales</taxon>
        <taxon>Solanaceae</taxon>
        <taxon>Solanoideae</taxon>
        <taxon>Solaneae</taxon>
        <taxon>Solanum</taxon>
    </lineage>
</organism>
<dbReference type="AlphaFoldDB" id="A0A9J5XFD2"/>
<proteinExistence type="predicted"/>
<sequence length="361" mass="41456">MLNSDEHPKLDLEKAYDHQFEGLRQRDPISPMLFILVMKALSRMMDIVVLGGHVKGFNVAVRGGFVLAVAAPCTTYLGLPLGALNKYINVGIWYFREKRLAFVDRVTWYQLLVGVGRNPVELVEEFPSISKVHVKGDGHGGGSLEYKEDNKGRKYFGIKRDFLDWEVKAHEIFLVKSIWISKVLRKICERHVVLLGSWKMQKEVQGMECCSYGIDMDRLERVREKQEGLLRDRIEVFAVKEYLRSLIYFWCIHIFRGCIEDWVGQLLEDIKRLVISSICPNLGGRSYLVPILVRGSRYPWAVELVGVHKLARHHGWLYCPPFGDNIGLIIPSKVPLSESFNKNIPPGESYTPKEVIDRQDV</sequence>
<dbReference type="Proteomes" id="UP000824120">
    <property type="component" value="Chromosome 9"/>
</dbReference>
<dbReference type="EMBL" id="JACXVP010000009">
    <property type="protein sequence ID" value="KAG5587083.1"/>
    <property type="molecule type" value="Genomic_DNA"/>
</dbReference>
<dbReference type="Gene3D" id="3.90.190.10">
    <property type="entry name" value="Protein tyrosine phosphatase superfamily"/>
    <property type="match status" value="1"/>
</dbReference>
<name>A0A9J5XFD2_SOLCO</name>
<accession>A0A9J5XFD2</accession>
<comment type="caution">
    <text evidence="1">The sequence shown here is derived from an EMBL/GenBank/DDBJ whole genome shotgun (WGS) entry which is preliminary data.</text>
</comment>